<comment type="caution">
    <text evidence="2">The sequence shown here is derived from an EMBL/GenBank/DDBJ whole genome shotgun (WGS) entry which is preliminary data.</text>
</comment>
<keyword evidence="3" id="KW-1185">Reference proteome</keyword>
<sequence length="85" mass="8920">MTSLRFDSNAENAEAAQESGAPVEEGRKVSEGAPAPFGALKPIRSLDWKLSPAGRGAVIRLSPDSTAFSVYPCGVNTSRSPPCTR</sequence>
<evidence type="ECO:0000256" key="1">
    <source>
        <dbReference type="SAM" id="MobiDB-lite"/>
    </source>
</evidence>
<reference evidence="2" key="1">
    <citation type="journal article" date="2023" name="G3 (Bethesda)">
        <title>A reference genome for the long-term kleptoplast-retaining sea slug Elysia crispata morphotype clarki.</title>
        <authorList>
            <person name="Eastman K.E."/>
            <person name="Pendleton A.L."/>
            <person name="Shaikh M.A."/>
            <person name="Suttiyut T."/>
            <person name="Ogas R."/>
            <person name="Tomko P."/>
            <person name="Gavelis G."/>
            <person name="Widhalm J.R."/>
            <person name="Wisecaver J.H."/>
        </authorList>
    </citation>
    <scope>NUCLEOTIDE SEQUENCE</scope>
    <source>
        <strain evidence="2">ECLA1</strain>
    </source>
</reference>
<name>A0AAE1AVZ7_9GAST</name>
<feature type="region of interest" description="Disordered" evidence="1">
    <location>
        <begin position="1"/>
        <end position="38"/>
    </location>
</feature>
<evidence type="ECO:0000313" key="2">
    <source>
        <dbReference type="EMBL" id="KAK3793917.1"/>
    </source>
</evidence>
<dbReference type="AlphaFoldDB" id="A0AAE1AVZ7"/>
<gene>
    <name evidence="2" type="ORF">RRG08_033493</name>
</gene>
<proteinExistence type="predicted"/>
<protein>
    <submittedName>
        <fullName evidence="2">Uncharacterized protein</fullName>
    </submittedName>
</protein>
<dbReference type="EMBL" id="JAWDGP010001166">
    <property type="protein sequence ID" value="KAK3793917.1"/>
    <property type="molecule type" value="Genomic_DNA"/>
</dbReference>
<accession>A0AAE1AVZ7</accession>
<dbReference type="Proteomes" id="UP001283361">
    <property type="component" value="Unassembled WGS sequence"/>
</dbReference>
<organism evidence="2 3">
    <name type="scientific">Elysia crispata</name>
    <name type="common">lettuce slug</name>
    <dbReference type="NCBI Taxonomy" id="231223"/>
    <lineage>
        <taxon>Eukaryota</taxon>
        <taxon>Metazoa</taxon>
        <taxon>Spiralia</taxon>
        <taxon>Lophotrochozoa</taxon>
        <taxon>Mollusca</taxon>
        <taxon>Gastropoda</taxon>
        <taxon>Heterobranchia</taxon>
        <taxon>Euthyneura</taxon>
        <taxon>Panpulmonata</taxon>
        <taxon>Sacoglossa</taxon>
        <taxon>Placobranchoidea</taxon>
        <taxon>Plakobranchidae</taxon>
        <taxon>Elysia</taxon>
    </lineage>
</organism>
<evidence type="ECO:0000313" key="3">
    <source>
        <dbReference type="Proteomes" id="UP001283361"/>
    </source>
</evidence>